<evidence type="ECO:0000259" key="9">
    <source>
        <dbReference type="PROSITE" id="PS51384"/>
    </source>
</evidence>
<feature type="transmembrane region" description="Helical" evidence="8">
    <location>
        <begin position="47"/>
        <end position="70"/>
    </location>
</feature>
<keyword evidence="6 8" id="KW-0472">Membrane</keyword>
<evidence type="ECO:0000256" key="1">
    <source>
        <dbReference type="ARBA" id="ARBA00004141"/>
    </source>
</evidence>
<feature type="transmembrane region" description="Helical" evidence="8">
    <location>
        <begin position="12"/>
        <end position="35"/>
    </location>
</feature>
<feature type="compositionally biased region" description="Low complexity" evidence="7">
    <location>
        <begin position="786"/>
        <end position="799"/>
    </location>
</feature>
<reference evidence="10 11" key="1">
    <citation type="submission" date="2016-05" db="EMBL/GenBank/DDBJ databases">
        <title>Genome sequencing reveals origins of a unique bacterial endosymbiosis in the earliest lineages of terrestrial Fungi.</title>
        <authorList>
            <consortium name="DOE Joint Genome Institute"/>
            <person name="Uehling J."/>
            <person name="Gryganskyi A."/>
            <person name="Hameed K."/>
            <person name="Tschaplinski T."/>
            <person name="Misztal P."/>
            <person name="Wu S."/>
            <person name="Desiro A."/>
            <person name="Vande Pol N."/>
            <person name="Du Z.-Y."/>
            <person name="Zienkiewicz A."/>
            <person name="Zienkiewicz K."/>
            <person name="Morin E."/>
            <person name="Tisserant E."/>
            <person name="Splivallo R."/>
            <person name="Hainaut M."/>
            <person name="Henrissat B."/>
            <person name="Ohm R."/>
            <person name="Kuo A."/>
            <person name="Yan J."/>
            <person name="Lipzen A."/>
            <person name="Nolan M."/>
            <person name="Labutti K."/>
            <person name="Barry K."/>
            <person name="Goldstein A."/>
            <person name="Labbe J."/>
            <person name="Schadt C."/>
            <person name="Tuskan G."/>
            <person name="Grigoriev I."/>
            <person name="Martin F."/>
            <person name="Vilgalys R."/>
            <person name="Bonito G."/>
        </authorList>
    </citation>
    <scope>NUCLEOTIDE SEQUENCE [LARGE SCALE GENOMIC DNA]</scope>
    <source>
        <strain evidence="10 11">AG-77</strain>
    </source>
</reference>
<feature type="transmembrane region" description="Helical" evidence="8">
    <location>
        <begin position="423"/>
        <end position="444"/>
    </location>
</feature>
<name>A0A197K013_9FUNG</name>
<protein>
    <recommendedName>
        <fullName evidence="9">FAD-binding FR-type domain-containing protein</fullName>
    </recommendedName>
</protein>
<feature type="compositionally biased region" description="Low complexity" evidence="7">
    <location>
        <begin position="567"/>
        <end position="579"/>
    </location>
</feature>
<feature type="transmembrane region" description="Helical" evidence="8">
    <location>
        <begin position="144"/>
        <end position="170"/>
    </location>
</feature>
<feature type="transmembrane region" description="Helical" evidence="8">
    <location>
        <begin position="280"/>
        <end position="298"/>
    </location>
</feature>
<feature type="region of interest" description="Disordered" evidence="7">
    <location>
        <begin position="607"/>
        <end position="637"/>
    </location>
</feature>
<feature type="transmembrane region" description="Helical" evidence="8">
    <location>
        <begin position="108"/>
        <end position="132"/>
    </location>
</feature>
<evidence type="ECO:0000313" key="11">
    <source>
        <dbReference type="Proteomes" id="UP000078512"/>
    </source>
</evidence>
<dbReference type="AlphaFoldDB" id="A0A197K013"/>
<feature type="region of interest" description="Disordered" evidence="7">
    <location>
        <begin position="552"/>
        <end position="581"/>
    </location>
</feature>
<evidence type="ECO:0000256" key="5">
    <source>
        <dbReference type="ARBA" id="ARBA00023065"/>
    </source>
</evidence>
<dbReference type="InterPro" id="IPR013112">
    <property type="entry name" value="FAD-bd_8"/>
</dbReference>
<feature type="transmembrane region" description="Helical" evidence="8">
    <location>
        <begin position="257"/>
        <end position="274"/>
    </location>
</feature>
<evidence type="ECO:0000313" key="10">
    <source>
        <dbReference type="EMBL" id="OAQ30036.1"/>
    </source>
</evidence>
<dbReference type="Pfam" id="PF08022">
    <property type="entry name" value="FAD_binding_8"/>
    <property type="match status" value="1"/>
</dbReference>
<accession>A0A197K013</accession>
<evidence type="ECO:0000256" key="8">
    <source>
        <dbReference type="SAM" id="Phobius"/>
    </source>
</evidence>
<proteinExistence type="predicted"/>
<feature type="region of interest" description="Disordered" evidence="7">
    <location>
        <begin position="783"/>
        <end position="807"/>
    </location>
</feature>
<sequence length="894" mass="100262">MKLLKIDPLRAFILFCILVFYGYNAGEGYITWIKAREWIFTYHNRDYLVSAFCILPVVLGHTATIWGHYFRSEREFQHSLQKVTTAKSPKEKTSLWELHILWGYTVKYWVLVGAVVLIQLGWIAIVVASTLGDELEDPDTTVEAVIGLQIGFIGGYNAIACCGIILFLVLRRSMLQALGFTYSEVLPLHRWLGALIFFWSCLHTVGYILYYHSVNALAEEFNFYDIGRSTMNIMGCVALGALAILAFFSIPYIRRRYYGWFIGLHRYMTIIFFVGTVVHYPYYVLWYYLLPNVILYYVDRFVPKIIQARTLYPEASITLNSDADIIKMTFSGPEPMKPYYPGDYILVRVPELGGLYHPFTIASYWAEDPCSITLFIRTYNENKASWTGAMARLCGKEDKRIRVKADVDGVFGDRRHDYLKSDVLIMFVAGAAITTFMSLIKAIAAQIASSNAPLRIQLHLICTFRTRSELHAYGSFLHQITRDPRFTSWLHVEIYVSRPDKPQTLMGAHAHVIKNDIQVPGPSIKKEKKNKRFQSLRRTGTMLKRALSGRTIVENSSAANEKEKAADATSTTPAGAAPAIGSLTFSSAGKHVRDKSIDMVIDLNGQRGNESVRRVSSSLSSEIDPSTSCPTPTSPTSPVTFAMDHNIITEGGEPGQDTTAAVTRSIPTRSMTYDSKRLPTFQDANSASLATKYARLDLHTTAIMIVLPLGVWYILRAIHWEGSARYCDVMQDMDQTQSKICYGTYATIPEFGHVIAMSLVSYVVMWFARRSLFRSLEASSLKDLESGSSSSSSSSSSNGKKNKNLPYPELDIEDEKLSVEDGNWDEGDVVFSRGRVNVKRVIEKFMAGGVGPVGGDPGEVTVFGAGPEAFVEHCEKQVKAAKWAVDFHRETWAP</sequence>
<keyword evidence="3 8" id="KW-1133">Transmembrane helix</keyword>
<keyword evidence="4" id="KW-0560">Oxidoreductase</keyword>
<feature type="transmembrane region" description="Helical" evidence="8">
    <location>
        <begin position="231"/>
        <end position="250"/>
    </location>
</feature>
<dbReference type="STRING" id="1314771.A0A197K013"/>
<dbReference type="OrthoDB" id="10006946at2759"/>
<feature type="compositionally biased region" description="Low complexity" evidence="7">
    <location>
        <begin position="614"/>
        <end position="637"/>
    </location>
</feature>
<dbReference type="Proteomes" id="UP000078512">
    <property type="component" value="Unassembled WGS sequence"/>
</dbReference>
<dbReference type="EMBL" id="KV442037">
    <property type="protein sequence ID" value="OAQ30036.1"/>
    <property type="molecule type" value="Genomic_DNA"/>
</dbReference>
<dbReference type="GO" id="GO:0016491">
    <property type="term" value="F:oxidoreductase activity"/>
    <property type="evidence" value="ECO:0007669"/>
    <property type="project" value="UniProtKB-KW"/>
</dbReference>
<evidence type="ECO:0000256" key="7">
    <source>
        <dbReference type="SAM" id="MobiDB-lite"/>
    </source>
</evidence>
<keyword evidence="5" id="KW-0813">Transport</keyword>
<dbReference type="SFLD" id="SFLDS00052">
    <property type="entry name" value="Ferric_Reductase_Domain"/>
    <property type="match status" value="1"/>
</dbReference>
<comment type="subcellular location">
    <subcellularLocation>
        <location evidence="1">Membrane</location>
        <topology evidence="1">Multi-pass membrane protein</topology>
    </subcellularLocation>
</comment>
<evidence type="ECO:0000256" key="2">
    <source>
        <dbReference type="ARBA" id="ARBA00022692"/>
    </source>
</evidence>
<feature type="transmembrane region" description="Helical" evidence="8">
    <location>
        <begin position="751"/>
        <end position="768"/>
    </location>
</feature>
<evidence type="ECO:0000256" key="4">
    <source>
        <dbReference type="ARBA" id="ARBA00023002"/>
    </source>
</evidence>
<dbReference type="SUPFAM" id="SSF63380">
    <property type="entry name" value="Riboflavin synthase domain-like"/>
    <property type="match status" value="1"/>
</dbReference>
<dbReference type="GO" id="GO:0005886">
    <property type="term" value="C:plasma membrane"/>
    <property type="evidence" value="ECO:0007669"/>
    <property type="project" value="TreeGrafter"/>
</dbReference>
<dbReference type="GO" id="GO:0006811">
    <property type="term" value="P:monoatomic ion transport"/>
    <property type="evidence" value="ECO:0007669"/>
    <property type="project" value="UniProtKB-KW"/>
</dbReference>
<dbReference type="Pfam" id="PF01794">
    <property type="entry name" value="Ferric_reduct"/>
    <property type="match status" value="1"/>
</dbReference>
<evidence type="ECO:0000256" key="6">
    <source>
        <dbReference type="ARBA" id="ARBA00023136"/>
    </source>
</evidence>
<dbReference type="InterPro" id="IPR017927">
    <property type="entry name" value="FAD-bd_FR_type"/>
</dbReference>
<dbReference type="Gene3D" id="3.40.50.80">
    <property type="entry name" value="Nucleotide-binding domain of ferredoxin-NADP reductase (FNR) module"/>
    <property type="match status" value="1"/>
</dbReference>
<dbReference type="PANTHER" id="PTHR11972:SF69">
    <property type="entry name" value="FERRIC REDUCTION OXIDASE 6-RELATED"/>
    <property type="match status" value="1"/>
</dbReference>
<dbReference type="PROSITE" id="PS51384">
    <property type="entry name" value="FAD_FR"/>
    <property type="match status" value="1"/>
</dbReference>
<dbReference type="InterPro" id="IPR013130">
    <property type="entry name" value="Fe3_Rdtase_TM_dom"/>
</dbReference>
<dbReference type="SFLD" id="SFLDG01168">
    <property type="entry name" value="Ferric_reductase_subgroup_(FRE"/>
    <property type="match status" value="1"/>
</dbReference>
<feature type="domain" description="FAD-binding FR-type" evidence="9">
    <location>
        <begin position="298"/>
        <end position="417"/>
    </location>
</feature>
<gene>
    <name evidence="10" type="ORF">K457DRAFT_892914</name>
</gene>
<organism evidence="10 11">
    <name type="scientific">Linnemannia elongata AG-77</name>
    <dbReference type="NCBI Taxonomy" id="1314771"/>
    <lineage>
        <taxon>Eukaryota</taxon>
        <taxon>Fungi</taxon>
        <taxon>Fungi incertae sedis</taxon>
        <taxon>Mucoromycota</taxon>
        <taxon>Mortierellomycotina</taxon>
        <taxon>Mortierellomycetes</taxon>
        <taxon>Mortierellales</taxon>
        <taxon>Mortierellaceae</taxon>
        <taxon>Linnemannia</taxon>
    </lineage>
</organism>
<dbReference type="PANTHER" id="PTHR11972">
    <property type="entry name" value="NADPH OXIDASE"/>
    <property type="match status" value="1"/>
</dbReference>
<keyword evidence="2 8" id="KW-0812">Transmembrane</keyword>
<keyword evidence="5" id="KW-0406">Ion transport</keyword>
<dbReference type="InterPro" id="IPR017938">
    <property type="entry name" value="Riboflavin_synthase-like_b-brl"/>
</dbReference>
<keyword evidence="11" id="KW-1185">Reference proteome</keyword>
<dbReference type="CDD" id="cd06186">
    <property type="entry name" value="NOX_Duox_like_FAD_NADP"/>
    <property type="match status" value="1"/>
</dbReference>
<dbReference type="InterPro" id="IPR050369">
    <property type="entry name" value="RBOH/FRE"/>
</dbReference>
<feature type="transmembrane region" description="Helical" evidence="8">
    <location>
        <begin position="191"/>
        <end position="211"/>
    </location>
</feature>
<evidence type="ECO:0000256" key="3">
    <source>
        <dbReference type="ARBA" id="ARBA00022989"/>
    </source>
</evidence>
<dbReference type="InterPro" id="IPR039261">
    <property type="entry name" value="FNR_nucleotide-bd"/>
</dbReference>